<dbReference type="Pfam" id="PF00566">
    <property type="entry name" value="RabGAP-TBC"/>
    <property type="match status" value="2"/>
</dbReference>
<dbReference type="GO" id="GO:0005096">
    <property type="term" value="F:GTPase activator activity"/>
    <property type="evidence" value="ECO:0007669"/>
    <property type="project" value="TreeGrafter"/>
</dbReference>
<dbReference type="InterPro" id="IPR000195">
    <property type="entry name" value="Rab-GAP-TBC_dom"/>
</dbReference>
<proteinExistence type="predicted"/>
<dbReference type="PANTHER" id="PTHR22957:SF27">
    <property type="entry name" value="TBC1 DOMAIN FAMILY MEMBER 13"/>
    <property type="match status" value="1"/>
</dbReference>
<dbReference type="Gene3D" id="1.10.8.270">
    <property type="entry name" value="putative rabgap domain of human tbc1 domain family member 14 like domains"/>
    <property type="match status" value="1"/>
</dbReference>
<dbReference type="Proteomes" id="UP000789706">
    <property type="component" value="Unassembled WGS sequence"/>
</dbReference>
<dbReference type="AlphaFoldDB" id="A0A9N8YKT1"/>
<gene>
    <name evidence="3" type="ORF">DEBURN_LOCUS1318</name>
</gene>
<feature type="region of interest" description="Disordered" evidence="1">
    <location>
        <begin position="195"/>
        <end position="216"/>
    </location>
</feature>
<reference evidence="3" key="1">
    <citation type="submission" date="2021-06" db="EMBL/GenBank/DDBJ databases">
        <authorList>
            <person name="Kallberg Y."/>
            <person name="Tangrot J."/>
            <person name="Rosling A."/>
        </authorList>
    </citation>
    <scope>NUCLEOTIDE SEQUENCE</scope>
    <source>
        <strain evidence="3">AZ414A</strain>
    </source>
</reference>
<sequence>MFSQDDLYSCVWVEQLIINVPHEKGDWQTEFQRINFESILSTDDLAHPTIDLYKFRHLCFHGVPDKPGIRQKSWKILLGYLPPDKRKWTKVLAEQRATYSSFVKDLLSDPGEEFKSDEHVDHPLNSEPNSKWNEYFADNIILEQIDKDVRRTLPDFSFFQLPVSRTPSNISSPKLEPFTSQNDTINRINRIRSLDNLDNNSSNDDDSIYSDSSNNTNSEFYSELETSIESSFPVTPATPLTPISTRRSIFKRVQHLNKDFKMRRYSSSGSSYKSTTTQDNDEEVDLHWEAIERILFIYAKLNPGVGYVQGMNEILGPVYFTMANDSEEDGKANAEADSFFIFTLMMSHVRDHFVRSLDMDGTTGIGHTMKKMNRPLHPTYYSFRWLTVMLSQEFALPDVIRLWDSIFSDYDVEEASSGFEFLIDFSCAMLICVKDRLLDGSFADNVKLLQNYPEIDLAILLIKAYELREHRLIANLNGEDFDAASDSDDDDYQSNKSGNVYYESSPIQQRVNDVKTKGMAMLMKVHEVINSKINNDNNHSNYNSDYNSDDNSDYNSDYNSDFNSDSEYNYNSDLKSNYNNYNNSTLDSNYNSTRDNNSNRFSFNKNSIGGNRFGSGGGMSRFAMRFSNVWRKNITVSS</sequence>
<dbReference type="PANTHER" id="PTHR22957">
    <property type="entry name" value="TBC1 DOMAIN FAMILY MEMBER GTPASE-ACTIVATING PROTEIN"/>
    <property type="match status" value="1"/>
</dbReference>
<dbReference type="OrthoDB" id="27140at2759"/>
<dbReference type="EMBL" id="CAJVPK010000057">
    <property type="protein sequence ID" value="CAG8439485.1"/>
    <property type="molecule type" value="Genomic_DNA"/>
</dbReference>
<keyword evidence="4" id="KW-1185">Reference proteome</keyword>
<dbReference type="Gene3D" id="1.10.472.80">
    <property type="entry name" value="Ypt/Rab-GAP domain of gyp1p, domain 3"/>
    <property type="match status" value="1"/>
</dbReference>
<feature type="region of interest" description="Disordered" evidence="1">
    <location>
        <begin position="484"/>
        <end position="504"/>
    </location>
</feature>
<evidence type="ECO:0000256" key="1">
    <source>
        <dbReference type="SAM" id="MobiDB-lite"/>
    </source>
</evidence>
<dbReference type="SMART" id="SM00164">
    <property type="entry name" value="TBC"/>
    <property type="match status" value="1"/>
</dbReference>
<name>A0A9N8YKT1_9GLOM</name>
<feature type="region of interest" description="Disordered" evidence="1">
    <location>
        <begin position="534"/>
        <end position="598"/>
    </location>
</feature>
<dbReference type="SUPFAM" id="SSF47923">
    <property type="entry name" value="Ypt/Rab-GAP domain of gyp1p"/>
    <property type="match status" value="2"/>
</dbReference>
<evidence type="ECO:0000313" key="3">
    <source>
        <dbReference type="EMBL" id="CAG8439485.1"/>
    </source>
</evidence>
<dbReference type="PROSITE" id="PS50086">
    <property type="entry name" value="TBC_RABGAP"/>
    <property type="match status" value="1"/>
</dbReference>
<accession>A0A9N8YKT1</accession>
<feature type="compositionally biased region" description="Polar residues" evidence="1">
    <location>
        <begin position="574"/>
        <end position="590"/>
    </location>
</feature>
<dbReference type="GO" id="GO:0006886">
    <property type="term" value="P:intracellular protein transport"/>
    <property type="evidence" value="ECO:0007669"/>
    <property type="project" value="TreeGrafter"/>
</dbReference>
<organism evidence="3 4">
    <name type="scientific">Diversispora eburnea</name>
    <dbReference type="NCBI Taxonomy" id="1213867"/>
    <lineage>
        <taxon>Eukaryota</taxon>
        <taxon>Fungi</taxon>
        <taxon>Fungi incertae sedis</taxon>
        <taxon>Mucoromycota</taxon>
        <taxon>Glomeromycotina</taxon>
        <taxon>Glomeromycetes</taxon>
        <taxon>Diversisporales</taxon>
        <taxon>Diversisporaceae</taxon>
        <taxon>Diversispora</taxon>
    </lineage>
</organism>
<dbReference type="Gene3D" id="1.10.10.750">
    <property type="entry name" value="Ypt/Rab-GAP domain of gyp1p, domain 1"/>
    <property type="match status" value="1"/>
</dbReference>
<protein>
    <submittedName>
        <fullName evidence="3">8531_t:CDS:1</fullName>
    </submittedName>
</protein>
<feature type="domain" description="Rab-GAP TBC" evidence="2">
    <location>
        <begin position="64"/>
        <end position="410"/>
    </location>
</feature>
<feature type="compositionally biased region" description="Low complexity" evidence="1">
    <location>
        <begin position="534"/>
        <end position="546"/>
    </location>
</feature>
<comment type="caution">
    <text evidence="3">The sequence shown here is derived from an EMBL/GenBank/DDBJ whole genome shotgun (WGS) entry which is preliminary data.</text>
</comment>
<dbReference type="InterPro" id="IPR035969">
    <property type="entry name" value="Rab-GAP_TBC_sf"/>
</dbReference>
<feature type="compositionally biased region" description="Low complexity" evidence="1">
    <location>
        <begin position="553"/>
        <end position="573"/>
    </location>
</feature>
<evidence type="ECO:0000313" key="4">
    <source>
        <dbReference type="Proteomes" id="UP000789706"/>
    </source>
</evidence>
<evidence type="ECO:0000259" key="2">
    <source>
        <dbReference type="PROSITE" id="PS50086"/>
    </source>
</evidence>